<evidence type="ECO:0000256" key="5">
    <source>
        <dbReference type="ARBA" id="ARBA00023136"/>
    </source>
</evidence>
<name>A0A818QIM5_9BILA</name>
<keyword evidence="4 7" id="KW-1133">Transmembrane helix</keyword>
<evidence type="ECO:0000256" key="3">
    <source>
        <dbReference type="ARBA" id="ARBA00022692"/>
    </source>
</evidence>
<dbReference type="CDD" id="cd00637">
    <property type="entry name" value="7tm_classA_rhodopsin-like"/>
    <property type="match status" value="1"/>
</dbReference>
<feature type="transmembrane region" description="Helical" evidence="7">
    <location>
        <begin position="122"/>
        <end position="145"/>
    </location>
</feature>
<organism evidence="13 16">
    <name type="scientific">Adineta steineri</name>
    <dbReference type="NCBI Taxonomy" id="433720"/>
    <lineage>
        <taxon>Eukaryota</taxon>
        <taxon>Metazoa</taxon>
        <taxon>Spiralia</taxon>
        <taxon>Gnathifera</taxon>
        <taxon>Rotifera</taxon>
        <taxon>Eurotatoria</taxon>
        <taxon>Bdelloidea</taxon>
        <taxon>Adinetida</taxon>
        <taxon>Adinetidae</taxon>
        <taxon>Adineta</taxon>
    </lineage>
</organism>
<feature type="transmembrane region" description="Helical" evidence="7">
    <location>
        <begin position="206"/>
        <end position="227"/>
    </location>
</feature>
<keyword evidence="5 7" id="KW-0472">Membrane</keyword>
<dbReference type="Proteomes" id="UP000663868">
    <property type="component" value="Unassembled WGS sequence"/>
</dbReference>
<gene>
    <name evidence="11" type="ORF">BJG266_LOCUS44286</name>
    <name evidence="9" type="ORF">IZO911_LOCUS3208</name>
    <name evidence="14" type="ORF">KXQ929_LOCUS22096</name>
    <name evidence="13" type="ORF">OKA104_LOCUS8641</name>
    <name evidence="12" type="ORF">QVE165_LOCUS61246</name>
    <name evidence="10" type="ORF">VCS650_LOCUS37204</name>
</gene>
<evidence type="ECO:0000313" key="14">
    <source>
        <dbReference type="EMBL" id="CAF3887482.1"/>
    </source>
</evidence>
<dbReference type="InterPro" id="IPR000276">
    <property type="entry name" value="GPCR_Rhodpsn"/>
</dbReference>
<feature type="domain" description="G-protein coupled receptors family 1 profile" evidence="8">
    <location>
        <begin position="1"/>
        <end position="235"/>
    </location>
</feature>
<dbReference type="Proteomes" id="UP000663891">
    <property type="component" value="Unassembled WGS sequence"/>
</dbReference>
<evidence type="ECO:0000313" key="15">
    <source>
        <dbReference type="Proteomes" id="UP000663832"/>
    </source>
</evidence>
<feature type="transmembrane region" description="Helical" evidence="7">
    <location>
        <begin position="83"/>
        <end position="102"/>
    </location>
</feature>
<dbReference type="GO" id="GO:0032870">
    <property type="term" value="P:cellular response to hormone stimulus"/>
    <property type="evidence" value="ECO:0007669"/>
    <property type="project" value="TreeGrafter"/>
</dbReference>
<dbReference type="Gene3D" id="1.20.1070.10">
    <property type="entry name" value="Rhodopsin 7-helix transmembrane proteins"/>
    <property type="match status" value="1"/>
</dbReference>
<keyword evidence="15" id="KW-1185">Reference proteome</keyword>
<evidence type="ECO:0000259" key="8">
    <source>
        <dbReference type="PROSITE" id="PS50262"/>
    </source>
</evidence>
<evidence type="ECO:0000256" key="6">
    <source>
        <dbReference type="ARBA" id="ARBA00023170"/>
    </source>
</evidence>
<dbReference type="GO" id="GO:0005886">
    <property type="term" value="C:plasma membrane"/>
    <property type="evidence" value="ECO:0007669"/>
    <property type="project" value="UniProtKB-SubCell"/>
</dbReference>
<dbReference type="Proteomes" id="UP000663877">
    <property type="component" value="Unassembled WGS sequence"/>
</dbReference>
<dbReference type="EMBL" id="CAJOAY010000352">
    <property type="protein sequence ID" value="CAF3640801.1"/>
    <property type="molecule type" value="Genomic_DNA"/>
</dbReference>
<evidence type="ECO:0000256" key="4">
    <source>
        <dbReference type="ARBA" id="ARBA00022989"/>
    </source>
</evidence>
<evidence type="ECO:0000256" key="1">
    <source>
        <dbReference type="ARBA" id="ARBA00004651"/>
    </source>
</evidence>
<dbReference type="EMBL" id="CAJNON010000982">
    <property type="protein sequence ID" value="CAF1412548.1"/>
    <property type="molecule type" value="Genomic_DNA"/>
</dbReference>
<protein>
    <recommendedName>
        <fullName evidence="8">G-protein coupled receptors family 1 profile domain-containing protein</fullName>
    </recommendedName>
</protein>
<dbReference type="Proteomes" id="UP000663881">
    <property type="component" value="Unassembled WGS sequence"/>
</dbReference>
<evidence type="ECO:0000313" key="11">
    <source>
        <dbReference type="EMBL" id="CAF1521060.1"/>
    </source>
</evidence>
<evidence type="ECO:0000313" key="16">
    <source>
        <dbReference type="Proteomes" id="UP000663881"/>
    </source>
</evidence>
<proteinExistence type="predicted"/>
<dbReference type="PROSITE" id="PS50262">
    <property type="entry name" value="G_PROTEIN_RECEP_F1_2"/>
    <property type="match status" value="1"/>
</dbReference>
<comment type="caution">
    <text evidence="13">The sequence shown here is derived from an EMBL/GenBank/DDBJ whole genome shotgun (WGS) entry which is preliminary data.</text>
</comment>
<dbReference type="SUPFAM" id="SSF81321">
    <property type="entry name" value="Family A G protein-coupled receptor-like"/>
    <property type="match status" value="1"/>
</dbReference>
<dbReference type="PANTHER" id="PTHR24241">
    <property type="entry name" value="NEUROPEPTIDE RECEPTOR-RELATED G-PROTEIN COUPLED RECEPTOR"/>
    <property type="match status" value="1"/>
</dbReference>
<feature type="transmembrane region" description="Helical" evidence="7">
    <location>
        <begin position="44"/>
        <end position="63"/>
    </location>
</feature>
<keyword evidence="3 7" id="KW-0812">Transmembrane</keyword>
<accession>A0A818QIM5</accession>
<feature type="transmembrane region" description="Helical" evidence="7">
    <location>
        <begin position="177"/>
        <end position="200"/>
    </location>
</feature>
<keyword evidence="6" id="KW-0675">Receptor</keyword>
<evidence type="ECO:0000313" key="12">
    <source>
        <dbReference type="EMBL" id="CAF1650312.1"/>
    </source>
</evidence>
<dbReference type="AlphaFoldDB" id="A0A818QIM5"/>
<feature type="transmembrane region" description="Helical" evidence="7">
    <location>
        <begin position="7"/>
        <end position="24"/>
    </location>
</feature>
<evidence type="ECO:0000313" key="10">
    <source>
        <dbReference type="EMBL" id="CAF1412548.1"/>
    </source>
</evidence>
<evidence type="ECO:0000313" key="13">
    <source>
        <dbReference type="EMBL" id="CAF3640801.1"/>
    </source>
</evidence>
<reference evidence="13" key="1">
    <citation type="submission" date="2021-02" db="EMBL/GenBank/DDBJ databases">
        <authorList>
            <person name="Nowell W R."/>
        </authorList>
    </citation>
    <scope>NUCLEOTIDE SEQUENCE</scope>
</reference>
<dbReference type="EMBL" id="CAJOBB010001665">
    <property type="protein sequence ID" value="CAF3887482.1"/>
    <property type="molecule type" value="Genomic_DNA"/>
</dbReference>
<evidence type="ECO:0000313" key="9">
    <source>
        <dbReference type="EMBL" id="CAF0735804.1"/>
    </source>
</evidence>
<dbReference type="GO" id="GO:0004930">
    <property type="term" value="F:G protein-coupled receptor activity"/>
    <property type="evidence" value="ECO:0007669"/>
    <property type="project" value="InterPro"/>
</dbReference>
<dbReference type="EMBL" id="CAJNOI010003517">
    <property type="protein sequence ID" value="CAF1521060.1"/>
    <property type="molecule type" value="Genomic_DNA"/>
</dbReference>
<comment type="subcellular location">
    <subcellularLocation>
        <location evidence="1">Cell membrane</location>
        <topology evidence="1">Multi-pass membrane protein</topology>
    </subcellularLocation>
</comment>
<dbReference type="Proteomes" id="UP000663860">
    <property type="component" value="Unassembled WGS sequence"/>
</dbReference>
<dbReference type="EMBL" id="CAJNOM010003878">
    <property type="protein sequence ID" value="CAF1650312.1"/>
    <property type="molecule type" value="Genomic_DNA"/>
</dbReference>
<dbReference type="InterPro" id="IPR017452">
    <property type="entry name" value="GPCR_Rhodpsn_7TM"/>
</dbReference>
<dbReference type="Proteomes" id="UP000663832">
    <property type="component" value="Unassembled WGS sequence"/>
</dbReference>
<dbReference type="Pfam" id="PF00001">
    <property type="entry name" value="7tm_1"/>
    <property type="match status" value="1"/>
</dbReference>
<evidence type="ECO:0000256" key="7">
    <source>
        <dbReference type="SAM" id="Phobius"/>
    </source>
</evidence>
<dbReference type="GO" id="GO:0042277">
    <property type="term" value="F:peptide binding"/>
    <property type="evidence" value="ECO:0007669"/>
    <property type="project" value="TreeGrafter"/>
</dbReference>
<keyword evidence="2" id="KW-1003">Cell membrane</keyword>
<sequence>MLTANSYLTAVVFGSSILSIFIYALENDLKQIQYQDALCVVRTYIGYASCALLNFSFLLQALYRYIIVVYPSRLFWQSARCQMLAICLTWIFSFVCPFEFLFNGEIIYNSDNQMCVLPLQLSFSVIYYLSCAYVIPIVLLMFIYFKLVKYVKGMSNRVTSVNTLSRARRELKMVRRLVILVTIVIAICFPYTIFTLMSFFNHAPKYLFRIAFMFVGTSLLSVIIVLFQFTDPLKASVITRIKPKPNIVATIIV</sequence>
<dbReference type="PANTHER" id="PTHR24241:SF76">
    <property type="entry name" value="NEUROPEPTIDE SIFAMIDE RECEPTOR"/>
    <property type="match status" value="1"/>
</dbReference>
<evidence type="ECO:0000256" key="2">
    <source>
        <dbReference type="ARBA" id="ARBA00022475"/>
    </source>
</evidence>
<dbReference type="OrthoDB" id="9999489at2759"/>
<dbReference type="EMBL" id="CAJNOE010000016">
    <property type="protein sequence ID" value="CAF0735804.1"/>
    <property type="molecule type" value="Genomic_DNA"/>
</dbReference>